<comment type="caution">
    <text evidence="1">The sequence shown here is derived from an EMBL/GenBank/DDBJ whole genome shotgun (WGS) entry which is preliminary data.</text>
</comment>
<dbReference type="EMBL" id="JAAVJC010000018">
    <property type="protein sequence ID" value="NJQ14207.1"/>
    <property type="molecule type" value="Genomic_DNA"/>
</dbReference>
<organism evidence="1 2">
    <name type="scientific">Streptomyces bohaiensis</name>
    <dbReference type="NCBI Taxonomy" id="1431344"/>
    <lineage>
        <taxon>Bacteria</taxon>
        <taxon>Bacillati</taxon>
        <taxon>Actinomycetota</taxon>
        <taxon>Actinomycetes</taxon>
        <taxon>Kitasatosporales</taxon>
        <taxon>Streptomycetaceae</taxon>
        <taxon>Streptomyces</taxon>
    </lineage>
</organism>
<proteinExistence type="predicted"/>
<dbReference type="Proteomes" id="UP000727056">
    <property type="component" value="Unassembled WGS sequence"/>
</dbReference>
<evidence type="ECO:0000313" key="2">
    <source>
        <dbReference type="Proteomes" id="UP000727056"/>
    </source>
</evidence>
<dbReference type="RefSeq" id="WP_168087039.1">
    <property type="nucleotide sequence ID" value="NZ_BHZH01000460.1"/>
</dbReference>
<sequence length="57" mass="5814">MTRLLAELRSPLARWGLLALTALAAAGGATGPALAVGTAAAVAWIAHTNHTPGRNRR</sequence>
<protein>
    <submittedName>
        <fullName evidence="1">Uncharacterized protein</fullName>
    </submittedName>
</protein>
<keyword evidence="2" id="KW-1185">Reference proteome</keyword>
<reference evidence="1 2" key="1">
    <citation type="submission" date="2020-03" db="EMBL/GenBank/DDBJ databases">
        <title>Draft genome of Streptomyces sp. ventii, isolated from the Axial Seamount in the Pacific Ocean, and resequencing of the two type strains Streptomyces lonarensis strain NCL 716 and Streptomyces bohaiensis strain 11A07.</title>
        <authorList>
            <person name="Loughran R.M."/>
            <person name="Pfannmuller K.M."/>
            <person name="Wasson B.J."/>
            <person name="Deadmond M.C."/>
            <person name="Paddock B.E."/>
            <person name="Koyack M.J."/>
            <person name="Gallegos D.A."/>
            <person name="Mitchell E.A."/>
            <person name="Ushijima B."/>
            <person name="Saw J.H."/>
            <person name="Mcphail K.L."/>
            <person name="Videau P."/>
        </authorList>
    </citation>
    <scope>NUCLEOTIDE SEQUENCE [LARGE SCALE GENOMIC DNA]</scope>
    <source>
        <strain evidence="1 2">11A07</strain>
    </source>
</reference>
<evidence type="ECO:0000313" key="1">
    <source>
        <dbReference type="EMBL" id="NJQ14207.1"/>
    </source>
</evidence>
<dbReference type="PROSITE" id="PS51318">
    <property type="entry name" value="TAT"/>
    <property type="match status" value="1"/>
</dbReference>
<gene>
    <name evidence="1" type="ORF">HCN52_04460</name>
</gene>
<name>A0ABX1C4T2_9ACTN</name>
<dbReference type="InterPro" id="IPR006311">
    <property type="entry name" value="TAT_signal"/>
</dbReference>
<accession>A0ABX1C4T2</accession>